<evidence type="ECO:0000259" key="10">
    <source>
        <dbReference type="Pfam" id="PF14905"/>
    </source>
</evidence>
<evidence type="ECO:0000313" key="12">
    <source>
        <dbReference type="Proteomes" id="UP001156666"/>
    </source>
</evidence>
<comment type="similarity">
    <text evidence="8">Belongs to the TonB-dependent receptor family.</text>
</comment>
<keyword evidence="2 8" id="KW-0813">Transport</keyword>
<dbReference type="GO" id="GO:0015344">
    <property type="term" value="F:siderophore uptake transmembrane transporter activity"/>
    <property type="evidence" value="ECO:0007669"/>
    <property type="project" value="TreeGrafter"/>
</dbReference>
<feature type="domain" description="Outer membrane protein beta-barrel" evidence="10">
    <location>
        <begin position="386"/>
        <end position="802"/>
    </location>
</feature>
<keyword evidence="12" id="KW-1185">Reference proteome</keyword>
<gene>
    <name evidence="11" type="ORF">GCM10007940_30590</name>
</gene>
<dbReference type="InterPro" id="IPR039426">
    <property type="entry name" value="TonB-dep_rcpt-like"/>
</dbReference>
<protein>
    <submittedName>
        <fullName evidence="11">TonB-dependent receptor</fullName>
    </submittedName>
</protein>
<evidence type="ECO:0000256" key="2">
    <source>
        <dbReference type="ARBA" id="ARBA00022448"/>
    </source>
</evidence>
<keyword evidence="7 8" id="KW-0998">Cell outer membrane</keyword>
<dbReference type="InterPro" id="IPR036942">
    <property type="entry name" value="Beta-barrel_TonB_sf"/>
</dbReference>
<reference evidence="11" key="1">
    <citation type="journal article" date="2014" name="Int. J. Syst. Evol. Microbiol.">
        <title>Complete genome sequence of Corynebacterium casei LMG S-19264T (=DSM 44701T), isolated from a smear-ripened cheese.</title>
        <authorList>
            <consortium name="US DOE Joint Genome Institute (JGI-PGF)"/>
            <person name="Walter F."/>
            <person name="Albersmeier A."/>
            <person name="Kalinowski J."/>
            <person name="Ruckert C."/>
        </authorList>
    </citation>
    <scope>NUCLEOTIDE SEQUENCE</scope>
    <source>
        <strain evidence="11">NBRC 108769</strain>
    </source>
</reference>
<dbReference type="InterPro" id="IPR012910">
    <property type="entry name" value="Plug_dom"/>
</dbReference>
<evidence type="ECO:0000313" key="11">
    <source>
        <dbReference type="EMBL" id="GLR18443.1"/>
    </source>
</evidence>
<dbReference type="PROSITE" id="PS52016">
    <property type="entry name" value="TONB_DEPENDENT_REC_3"/>
    <property type="match status" value="1"/>
</dbReference>
<evidence type="ECO:0000256" key="8">
    <source>
        <dbReference type="PROSITE-ProRule" id="PRU01360"/>
    </source>
</evidence>
<evidence type="ECO:0000256" key="6">
    <source>
        <dbReference type="ARBA" id="ARBA00023136"/>
    </source>
</evidence>
<dbReference type="InterPro" id="IPR041700">
    <property type="entry name" value="OMP_b-brl_3"/>
</dbReference>
<dbReference type="EMBL" id="BSOH01000020">
    <property type="protein sequence ID" value="GLR18443.1"/>
    <property type="molecule type" value="Genomic_DNA"/>
</dbReference>
<dbReference type="Gene3D" id="2.40.170.20">
    <property type="entry name" value="TonB-dependent receptor, beta-barrel domain"/>
    <property type="match status" value="1"/>
</dbReference>
<name>A0AA37SPD7_9BACT</name>
<dbReference type="InterPro" id="IPR037066">
    <property type="entry name" value="Plug_dom_sf"/>
</dbReference>
<keyword evidence="11" id="KW-0675">Receptor</keyword>
<dbReference type="Gene3D" id="2.60.40.1120">
    <property type="entry name" value="Carboxypeptidase-like, regulatory domain"/>
    <property type="match status" value="1"/>
</dbReference>
<dbReference type="Gene3D" id="2.170.130.10">
    <property type="entry name" value="TonB-dependent receptor, plug domain"/>
    <property type="match status" value="1"/>
</dbReference>
<comment type="subcellular location">
    <subcellularLocation>
        <location evidence="1 8">Cell outer membrane</location>
        <topology evidence="1 8">Multi-pass membrane protein</topology>
    </subcellularLocation>
</comment>
<sequence length="827" mass="93888">MENRLAILLVFLCTLTLGYGQKNNKSAIQHTISGKIIDGDSGVPLEFSTLSLFETETSTLVGGAITDQEGKYTIETKPGNYYLEIEFISYAPGKITDIVVTKDNKNIELPDFNLSIDAEKLDEVVIVEERSQVSLSLDKKVFNVGKDLTNKGGTAEDVLDNVPSVSVDLDGGVELRGSGGVRILIDGKPSMMVGDGNTNGLRNIPSNMIESVEVITNPSSRYEAEGMAGIINIVLKKDRKRGFNGSIDVSGGYPLMGSTAFNLNYRREKINLFSSIGAGYRTGPGSGFTYQEQKYFDGTSEIFSSTRDMNRNGVNGNISLGMDYFINDNNILTSSFSFRRSLEENRNSVFYEDFLNSREQLVGLSERYDDELENEYDTEYALTYDKKLKGKDHSLIADLRFQDNTEIESSDFSQEFFDANRVPTGEDNLIQRSANSETERRINLKLDYKRPLPNDGVFETGIQSSYRLISNKYLVEEEFDNEWIRLANLSNDFNYNEFINGVYGIYGKEYLRWSYQVGVRAEYSLIETELLDSDEGANSRDYINLFPSAFVSYKINDENSFQVSYSRRIRRPRFRDLNPFFTFSDPRNQYSGNPNLNPEFTDSYEIGYVNYFEKGSLTSSFYYRHSTDVMDWVQTVTSDGVTIRRPENLNTQDDLGFEFTGNYKFVKWYDLSGSLNIFRSITDGANVQEDFTADAYSWFTRLNNKIKMSKTFEAQVRVDHRGARKTTQGSRKGITSIDIGLGKEFPKQNISLSVNVRDLLNSRKYQSINEFALYDDNAQIGTFYSESEFQRRARSVVVSLNYRINQEKKRGREKGNGGDFDGGGEEF</sequence>
<comment type="caution">
    <text evidence="11">The sequence shown here is derived from an EMBL/GenBank/DDBJ whole genome shotgun (WGS) entry which is preliminary data.</text>
</comment>
<keyword evidence="5" id="KW-0732">Signal</keyword>
<evidence type="ECO:0000256" key="4">
    <source>
        <dbReference type="ARBA" id="ARBA00022692"/>
    </source>
</evidence>
<organism evidence="11 12">
    <name type="scientific">Portibacter lacus</name>
    <dbReference type="NCBI Taxonomy" id="1099794"/>
    <lineage>
        <taxon>Bacteria</taxon>
        <taxon>Pseudomonadati</taxon>
        <taxon>Bacteroidota</taxon>
        <taxon>Saprospiria</taxon>
        <taxon>Saprospirales</taxon>
        <taxon>Haliscomenobacteraceae</taxon>
        <taxon>Portibacter</taxon>
    </lineage>
</organism>
<evidence type="ECO:0000259" key="9">
    <source>
        <dbReference type="Pfam" id="PF07715"/>
    </source>
</evidence>
<evidence type="ECO:0000256" key="1">
    <source>
        <dbReference type="ARBA" id="ARBA00004571"/>
    </source>
</evidence>
<dbReference type="SUPFAM" id="SSF49464">
    <property type="entry name" value="Carboxypeptidase regulatory domain-like"/>
    <property type="match status" value="1"/>
</dbReference>
<dbReference type="PANTHER" id="PTHR30069">
    <property type="entry name" value="TONB-DEPENDENT OUTER MEMBRANE RECEPTOR"/>
    <property type="match status" value="1"/>
</dbReference>
<keyword evidence="4 8" id="KW-0812">Transmembrane</keyword>
<dbReference type="Proteomes" id="UP001156666">
    <property type="component" value="Unassembled WGS sequence"/>
</dbReference>
<dbReference type="Pfam" id="PF07715">
    <property type="entry name" value="Plug"/>
    <property type="match status" value="1"/>
</dbReference>
<evidence type="ECO:0000256" key="7">
    <source>
        <dbReference type="ARBA" id="ARBA00023237"/>
    </source>
</evidence>
<dbReference type="GO" id="GO:0044718">
    <property type="term" value="P:siderophore transmembrane transport"/>
    <property type="evidence" value="ECO:0007669"/>
    <property type="project" value="TreeGrafter"/>
</dbReference>
<dbReference type="InterPro" id="IPR008969">
    <property type="entry name" value="CarboxyPept-like_regulatory"/>
</dbReference>
<dbReference type="AlphaFoldDB" id="A0AA37SPD7"/>
<feature type="domain" description="TonB-dependent receptor plug" evidence="9">
    <location>
        <begin position="152"/>
        <end position="230"/>
    </location>
</feature>
<dbReference type="GO" id="GO:0009279">
    <property type="term" value="C:cell outer membrane"/>
    <property type="evidence" value="ECO:0007669"/>
    <property type="project" value="UniProtKB-SubCell"/>
</dbReference>
<proteinExistence type="inferred from homology"/>
<keyword evidence="3 8" id="KW-1134">Transmembrane beta strand</keyword>
<reference evidence="11" key="2">
    <citation type="submission" date="2023-01" db="EMBL/GenBank/DDBJ databases">
        <title>Draft genome sequence of Portibacter lacus strain NBRC 108769.</title>
        <authorList>
            <person name="Sun Q."/>
            <person name="Mori K."/>
        </authorList>
    </citation>
    <scope>NUCLEOTIDE SEQUENCE</scope>
    <source>
        <strain evidence="11">NBRC 108769</strain>
    </source>
</reference>
<evidence type="ECO:0000256" key="5">
    <source>
        <dbReference type="ARBA" id="ARBA00022729"/>
    </source>
</evidence>
<dbReference type="Pfam" id="PF14905">
    <property type="entry name" value="OMP_b-brl_3"/>
    <property type="match status" value="1"/>
</dbReference>
<evidence type="ECO:0000256" key="3">
    <source>
        <dbReference type="ARBA" id="ARBA00022452"/>
    </source>
</evidence>
<dbReference type="RefSeq" id="WP_235293805.1">
    <property type="nucleotide sequence ID" value="NZ_BSOH01000020.1"/>
</dbReference>
<dbReference type="SUPFAM" id="SSF56935">
    <property type="entry name" value="Porins"/>
    <property type="match status" value="1"/>
</dbReference>
<accession>A0AA37SPD7</accession>
<keyword evidence="6 8" id="KW-0472">Membrane</keyword>
<dbReference type="PANTHER" id="PTHR30069:SF29">
    <property type="entry name" value="HEMOGLOBIN AND HEMOGLOBIN-HAPTOGLOBIN-BINDING PROTEIN 1-RELATED"/>
    <property type="match status" value="1"/>
</dbReference>
<dbReference type="Pfam" id="PF13620">
    <property type="entry name" value="CarboxypepD_reg"/>
    <property type="match status" value="1"/>
</dbReference>